<reference evidence="2 3" key="1">
    <citation type="submission" date="2018-11" db="EMBL/GenBank/DDBJ databases">
        <title>Genome assembly of Steccherinum ochraceum LE-BIN_3174, the white-rot fungus of the Steccherinaceae family (The Residual Polyporoid clade, Polyporales, Basidiomycota).</title>
        <authorList>
            <person name="Fedorova T.V."/>
            <person name="Glazunova O.A."/>
            <person name="Landesman E.O."/>
            <person name="Moiseenko K.V."/>
            <person name="Psurtseva N.V."/>
            <person name="Savinova O.S."/>
            <person name="Shakhova N.V."/>
            <person name="Tyazhelova T.V."/>
            <person name="Vasina D.V."/>
        </authorList>
    </citation>
    <scope>NUCLEOTIDE SEQUENCE [LARGE SCALE GENOMIC DNA]</scope>
    <source>
        <strain evidence="2 3">LE-BIN_3174</strain>
    </source>
</reference>
<comment type="caution">
    <text evidence="2">The sequence shown here is derived from an EMBL/GenBank/DDBJ whole genome shotgun (WGS) entry which is preliminary data.</text>
</comment>
<dbReference type="Proteomes" id="UP000292702">
    <property type="component" value="Unassembled WGS sequence"/>
</dbReference>
<evidence type="ECO:0000313" key="2">
    <source>
        <dbReference type="EMBL" id="TCD68460.1"/>
    </source>
</evidence>
<gene>
    <name evidence="2" type="ORF">EIP91_010746</name>
</gene>
<dbReference type="STRING" id="92696.A0A4R0RIP4"/>
<keyword evidence="1" id="KW-0040">ANK repeat</keyword>
<dbReference type="EMBL" id="RWJN01000066">
    <property type="protein sequence ID" value="TCD68460.1"/>
    <property type="molecule type" value="Genomic_DNA"/>
</dbReference>
<dbReference type="OrthoDB" id="2753421at2759"/>
<dbReference type="AlphaFoldDB" id="A0A4R0RIP4"/>
<evidence type="ECO:0000256" key="1">
    <source>
        <dbReference type="PROSITE-ProRule" id="PRU00023"/>
    </source>
</evidence>
<evidence type="ECO:0000313" key="3">
    <source>
        <dbReference type="Proteomes" id="UP000292702"/>
    </source>
</evidence>
<feature type="repeat" description="ANK" evidence="1">
    <location>
        <begin position="301"/>
        <end position="333"/>
    </location>
</feature>
<dbReference type="SUPFAM" id="SSF48403">
    <property type="entry name" value="Ankyrin repeat"/>
    <property type="match status" value="1"/>
</dbReference>
<proteinExistence type="predicted"/>
<dbReference type="PROSITE" id="PS50088">
    <property type="entry name" value="ANK_REPEAT"/>
    <property type="match status" value="1"/>
</dbReference>
<keyword evidence="3" id="KW-1185">Reference proteome</keyword>
<dbReference type="InterPro" id="IPR002110">
    <property type="entry name" value="Ankyrin_rpt"/>
</dbReference>
<dbReference type="PROSITE" id="PS50297">
    <property type="entry name" value="ANK_REP_REGION"/>
    <property type="match status" value="1"/>
</dbReference>
<dbReference type="Pfam" id="PF00023">
    <property type="entry name" value="Ank"/>
    <property type="match status" value="1"/>
</dbReference>
<name>A0A4R0RIP4_9APHY</name>
<protein>
    <submittedName>
        <fullName evidence="2">Uncharacterized protein</fullName>
    </submittedName>
</protein>
<dbReference type="InterPro" id="IPR036770">
    <property type="entry name" value="Ankyrin_rpt-contain_sf"/>
</dbReference>
<organism evidence="2 3">
    <name type="scientific">Steccherinum ochraceum</name>
    <dbReference type="NCBI Taxonomy" id="92696"/>
    <lineage>
        <taxon>Eukaryota</taxon>
        <taxon>Fungi</taxon>
        <taxon>Dikarya</taxon>
        <taxon>Basidiomycota</taxon>
        <taxon>Agaricomycotina</taxon>
        <taxon>Agaricomycetes</taxon>
        <taxon>Polyporales</taxon>
        <taxon>Steccherinaceae</taxon>
        <taxon>Steccherinum</taxon>
    </lineage>
</organism>
<dbReference type="Gene3D" id="1.25.40.20">
    <property type="entry name" value="Ankyrin repeat-containing domain"/>
    <property type="match status" value="1"/>
</dbReference>
<accession>A0A4R0RIP4</accession>
<sequence length="583" mass="65532">MPSAPSHIRASECSVLVTSRPSPRREMEGILQELKVIAKARDHQVGSMTCYAVNRGLCRQRLGTYGLETVLKGQDNPGAYFDVWSTLFDKYGFVKEELVDHDYHKGTGCWGRELDKGTFIYVLDVQVPIKYRRAGIGSLMIRKLLESDRVKAGDFLVACEMPVQDPSANTMAANETARLRQIDFLRHNHFRRIGRTFFFACCSDKSHPSRNVRPADEPESDVIAYEEQEEMNADNILFAQGLSDAGAMSREAHKNPIHNAVGLSPDMRYYYTAPGMGIPVDVFIRQCHTKNPTSVRKRNQRGLTPLHAAAINSNLLAVKTLLELGATDDLTKMDNAMGKTPYELVKFVMDVERETVERTGKKWDGFSQKSLEVAWTLRRAAGEDVGPLEEYVAQYKWGCTCGKCALGWFSLRMRYRMMREAAMLSGFMTDSTPSYRPGRVTAEDLVNAIGLDYIPPRLRRDITEAFWLSYRGIVVAILDICCCGGDIVPQPLVALRAANTTGNPRPYIEHGAKADYAVDFVLNNAKTASLLGDGDFDTMMEESETDANVRRAWDTLPRCENDLEFDSVRRQLKLSDTMGPYFN</sequence>